<dbReference type="CDD" id="cd17393">
    <property type="entry name" value="MFS_MosC_like"/>
    <property type="match status" value="1"/>
</dbReference>
<keyword evidence="8" id="KW-1185">Reference proteome</keyword>
<keyword evidence="3 6" id="KW-1133">Transmembrane helix</keyword>
<feature type="region of interest" description="Disordered" evidence="5">
    <location>
        <begin position="1"/>
        <end position="127"/>
    </location>
</feature>
<proteinExistence type="predicted"/>
<dbReference type="PANTHER" id="PTHR23514:SF13">
    <property type="entry name" value="INNER MEMBRANE PROTEIN YBJJ"/>
    <property type="match status" value="1"/>
</dbReference>
<feature type="transmembrane region" description="Helical" evidence="6">
    <location>
        <begin position="328"/>
        <end position="351"/>
    </location>
</feature>
<protein>
    <recommendedName>
        <fullName evidence="9">MFS transporter</fullName>
    </recommendedName>
</protein>
<dbReference type="InterPro" id="IPR051788">
    <property type="entry name" value="MFS_Transporter"/>
</dbReference>
<evidence type="ECO:0000256" key="3">
    <source>
        <dbReference type="ARBA" id="ARBA00022989"/>
    </source>
</evidence>
<feature type="transmembrane region" description="Helical" evidence="6">
    <location>
        <begin position="478"/>
        <end position="499"/>
    </location>
</feature>
<evidence type="ECO:0000256" key="2">
    <source>
        <dbReference type="ARBA" id="ARBA00022692"/>
    </source>
</evidence>
<feature type="compositionally biased region" description="Basic and acidic residues" evidence="5">
    <location>
        <begin position="9"/>
        <end position="27"/>
    </location>
</feature>
<feature type="transmembrane region" description="Helical" evidence="6">
    <location>
        <begin position="219"/>
        <end position="240"/>
    </location>
</feature>
<dbReference type="InterPro" id="IPR036259">
    <property type="entry name" value="MFS_trans_sf"/>
</dbReference>
<dbReference type="Proteomes" id="UP000603708">
    <property type="component" value="Unassembled WGS sequence"/>
</dbReference>
<feature type="compositionally biased region" description="Basic and acidic residues" evidence="5">
    <location>
        <begin position="112"/>
        <end position="123"/>
    </location>
</feature>
<dbReference type="InterPro" id="IPR011701">
    <property type="entry name" value="MFS"/>
</dbReference>
<feature type="transmembrane region" description="Helical" evidence="6">
    <location>
        <begin position="394"/>
        <end position="412"/>
    </location>
</feature>
<evidence type="ECO:0000256" key="6">
    <source>
        <dbReference type="SAM" id="Phobius"/>
    </source>
</evidence>
<sequence>MYASIPGADEVRSGRSRGEPVVEREGGRSGSRAPAGARDDGGDADRDEGASKRRNPARQMTNVRPSGRTCEETASRGPATGAPDTVGNFTRAVVGGGPTAAGYRRATQRAAGKGEDMSKDGRAGRNQQVQRARYATAVVFCAHGAVTGSFATRVPWIQEHASVSAGQLGLALAFPAIGASLAMPLASSVIHRFGTRTALRGLLALCTMVLVLPSLAPNLVTLCAALFVSGVAGGMSDVAMNAQGVEVERRLGRSIMSGLHGMWSVGTLLGSAGGTLAAHLGADARLHHALAGAVLTVTGVIACHWVLDLHPAQAEEAPPRFALPPRSALVIGAVGFCAVFAEGAGLDWSAIYLRDVLGTSAGLAAASTTGFTLTMAVARIAGDAAVNRFGAVRTVRGGGVLAAFGGFLVVIAPHPAVAMSGFALMGLGIAVVVPLAFAAAGRSGARPSQAIAGVATIMYTSGLVAPSAVGSIAQATSLVVSFGLVTVLACGLALGASVLRPREAPPAEAPAREPVTTGPRS</sequence>
<comment type="caution">
    <text evidence="7">The sequence shown here is derived from an EMBL/GenBank/DDBJ whole genome shotgun (WGS) entry which is preliminary data.</text>
</comment>
<evidence type="ECO:0000313" key="7">
    <source>
        <dbReference type="EMBL" id="GHH75847.1"/>
    </source>
</evidence>
<reference evidence="7" key="1">
    <citation type="journal article" date="2014" name="Int. J. Syst. Evol. Microbiol.">
        <title>Complete genome sequence of Corynebacterium casei LMG S-19264T (=DSM 44701T), isolated from a smear-ripened cheese.</title>
        <authorList>
            <consortium name="US DOE Joint Genome Institute (JGI-PGF)"/>
            <person name="Walter F."/>
            <person name="Albersmeier A."/>
            <person name="Kalinowski J."/>
            <person name="Ruckert C."/>
        </authorList>
    </citation>
    <scope>NUCLEOTIDE SEQUENCE</scope>
    <source>
        <strain evidence="7">JCM 5069</strain>
    </source>
</reference>
<evidence type="ECO:0000256" key="4">
    <source>
        <dbReference type="ARBA" id="ARBA00023136"/>
    </source>
</evidence>
<keyword evidence="2 6" id="KW-0812">Transmembrane</keyword>
<dbReference type="EMBL" id="BNCD01000004">
    <property type="protein sequence ID" value="GHH75847.1"/>
    <property type="molecule type" value="Genomic_DNA"/>
</dbReference>
<dbReference type="GO" id="GO:0016020">
    <property type="term" value="C:membrane"/>
    <property type="evidence" value="ECO:0007669"/>
    <property type="project" value="UniProtKB-SubCell"/>
</dbReference>
<feature type="transmembrane region" description="Helical" evidence="6">
    <location>
        <begin position="418"/>
        <end position="438"/>
    </location>
</feature>
<dbReference type="SUPFAM" id="SSF103473">
    <property type="entry name" value="MFS general substrate transporter"/>
    <property type="match status" value="1"/>
</dbReference>
<feature type="transmembrane region" description="Helical" evidence="6">
    <location>
        <begin position="286"/>
        <end position="307"/>
    </location>
</feature>
<feature type="transmembrane region" description="Helical" evidence="6">
    <location>
        <begin position="450"/>
        <end position="472"/>
    </location>
</feature>
<evidence type="ECO:0000256" key="1">
    <source>
        <dbReference type="ARBA" id="ARBA00004141"/>
    </source>
</evidence>
<gene>
    <name evidence="7" type="ORF">GCM10018793_20380</name>
</gene>
<feature type="transmembrane region" description="Helical" evidence="6">
    <location>
        <begin position="168"/>
        <end position="190"/>
    </location>
</feature>
<evidence type="ECO:0000313" key="8">
    <source>
        <dbReference type="Proteomes" id="UP000603708"/>
    </source>
</evidence>
<feature type="transmembrane region" description="Helical" evidence="6">
    <location>
        <begin position="363"/>
        <end position="382"/>
    </location>
</feature>
<feature type="transmembrane region" description="Helical" evidence="6">
    <location>
        <begin position="261"/>
        <end position="280"/>
    </location>
</feature>
<dbReference type="Gene3D" id="1.20.1250.20">
    <property type="entry name" value="MFS general substrate transporter like domains"/>
    <property type="match status" value="2"/>
</dbReference>
<evidence type="ECO:0008006" key="9">
    <source>
        <dbReference type="Google" id="ProtNLM"/>
    </source>
</evidence>
<comment type="subcellular location">
    <subcellularLocation>
        <location evidence="1">Membrane</location>
        <topology evidence="1">Multi-pass membrane protein</topology>
    </subcellularLocation>
</comment>
<reference evidence="7" key="2">
    <citation type="submission" date="2020-09" db="EMBL/GenBank/DDBJ databases">
        <authorList>
            <person name="Sun Q."/>
            <person name="Ohkuma M."/>
        </authorList>
    </citation>
    <scope>NUCLEOTIDE SEQUENCE</scope>
    <source>
        <strain evidence="7">JCM 5069</strain>
    </source>
</reference>
<evidence type="ECO:0000256" key="5">
    <source>
        <dbReference type="SAM" id="MobiDB-lite"/>
    </source>
</evidence>
<feature type="transmembrane region" description="Helical" evidence="6">
    <location>
        <begin position="134"/>
        <end position="156"/>
    </location>
</feature>
<feature type="compositionally biased region" description="Basic and acidic residues" evidence="5">
    <location>
        <begin position="37"/>
        <end position="51"/>
    </location>
</feature>
<name>A0A919G0C8_9ACTN</name>
<dbReference type="PANTHER" id="PTHR23514">
    <property type="entry name" value="BYPASS OF STOP CODON PROTEIN 6"/>
    <property type="match status" value="1"/>
</dbReference>
<keyword evidence="4 6" id="KW-0472">Membrane</keyword>
<dbReference type="Pfam" id="PF07690">
    <property type="entry name" value="MFS_1"/>
    <property type="match status" value="1"/>
</dbReference>
<dbReference type="GO" id="GO:0022857">
    <property type="term" value="F:transmembrane transporter activity"/>
    <property type="evidence" value="ECO:0007669"/>
    <property type="project" value="InterPro"/>
</dbReference>
<dbReference type="AlphaFoldDB" id="A0A919G0C8"/>
<organism evidence="7 8">
    <name type="scientific">Streptomyces sulfonofaciens</name>
    <dbReference type="NCBI Taxonomy" id="68272"/>
    <lineage>
        <taxon>Bacteria</taxon>
        <taxon>Bacillati</taxon>
        <taxon>Actinomycetota</taxon>
        <taxon>Actinomycetes</taxon>
        <taxon>Kitasatosporales</taxon>
        <taxon>Streptomycetaceae</taxon>
        <taxon>Streptomyces</taxon>
    </lineage>
</organism>
<accession>A0A919G0C8</accession>